<sequence length="397" mass="46075">MGLLDYFKELAGEVDERDGQINIRTDFANRPGALYLCINKESHRVTSVRLCDIASRLKEDTFESFICEQVKQVKKLDFIPNEIALFYFVPDLATVPRVHKEENDHFIPYIQDKQPQMKIDLTDAAFAVKYGFDLIENDKCFSAVTSGVGNTERYREFMESNEKERYRGIVNYYLDGIQEDYRRQKGISARNPIYNLLQRMGDNENVVGLIVHQINRRKDIAPLMMRMLKPVIFNTKWGRKNISDAEMLNYVAKNDMKYLSVEFRNQTMLDFFKRNGLLDAVLEWCGSVSYMDDYVLHRGPGISDKVSPIPGLTVSETLYQNILDKGAAVGQMCYRRLCRDLRKEKELNPIIDLTAKYPDFIRKDCPGERPLPPGMTEDSFEKGREATKNRSTSWFHL</sequence>
<proteinExistence type="predicted"/>
<name>A0AA37NZN6_9BACT</name>
<organism evidence="2 3">
    <name type="scientific">Parabacteroides merdae</name>
    <dbReference type="NCBI Taxonomy" id="46503"/>
    <lineage>
        <taxon>Bacteria</taxon>
        <taxon>Pseudomonadati</taxon>
        <taxon>Bacteroidota</taxon>
        <taxon>Bacteroidia</taxon>
        <taxon>Bacteroidales</taxon>
        <taxon>Tannerellaceae</taxon>
        <taxon>Parabacteroides</taxon>
    </lineage>
</organism>
<evidence type="ECO:0000313" key="3">
    <source>
        <dbReference type="Proteomes" id="UP001055114"/>
    </source>
</evidence>
<dbReference type="EMBL" id="BQNZ01000003">
    <property type="protein sequence ID" value="GKH73354.1"/>
    <property type="molecule type" value="Genomic_DNA"/>
</dbReference>
<evidence type="ECO:0000313" key="2">
    <source>
        <dbReference type="EMBL" id="GKH73354.1"/>
    </source>
</evidence>
<dbReference type="RefSeq" id="WP_075965581.1">
    <property type="nucleotide sequence ID" value="NZ_BQNZ01000003.1"/>
</dbReference>
<feature type="region of interest" description="Disordered" evidence="1">
    <location>
        <begin position="368"/>
        <end position="397"/>
    </location>
</feature>
<dbReference type="AlphaFoldDB" id="A0AA37NZN6"/>
<accession>A0AA37NZN6</accession>
<feature type="compositionally biased region" description="Basic and acidic residues" evidence="1">
    <location>
        <begin position="379"/>
        <end position="388"/>
    </location>
</feature>
<dbReference type="Proteomes" id="UP001055114">
    <property type="component" value="Unassembled WGS sequence"/>
</dbReference>
<evidence type="ECO:0000256" key="1">
    <source>
        <dbReference type="SAM" id="MobiDB-lite"/>
    </source>
</evidence>
<reference evidence="2" key="1">
    <citation type="submission" date="2022-01" db="EMBL/GenBank/DDBJ databases">
        <title>Novel bile acid biosynthetic pathways are enriched in the microbiome of centenarians.</title>
        <authorList>
            <person name="Sato Y."/>
            <person name="Atarashi K."/>
            <person name="Plichta R.D."/>
            <person name="Arai Y."/>
            <person name="Sasajima S."/>
            <person name="Kearney M.S."/>
            <person name="Suda W."/>
            <person name="Takeshita K."/>
            <person name="Sasaki T."/>
            <person name="Okamoto S."/>
            <person name="Skelly N.A."/>
            <person name="Okamura Y."/>
            <person name="Vlamakis H."/>
            <person name="Li Y."/>
            <person name="Tanoue T."/>
            <person name="Takei H."/>
            <person name="Nittono H."/>
            <person name="Narushima S."/>
            <person name="Irie J."/>
            <person name="Itoh H."/>
            <person name="Moriya K."/>
            <person name="Sugiura Y."/>
            <person name="Suematsu M."/>
            <person name="Moritoki N."/>
            <person name="Shibata S."/>
            <person name="Littman R.D."/>
            <person name="Fischbach A.M."/>
            <person name="Uwamino Y."/>
            <person name="Inoue T."/>
            <person name="Honda A."/>
            <person name="Hattori M."/>
            <person name="Murai T."/>
            <person name="Xavier J.R."/>
            <person name="Hirose N."/>
            <person name="Honda K."/>
        </authorList>
    </citation>
    <scope>NUCLEOTIDE SEQUENCE</scope>
    <source>
        <strain evidence="2">CE91-St3</strain>
    </source>
</reference>
<comment type="caution">
    <text evidence="2">The sequence shown here is derived from an EMBL/GenBank/DDBJ whole genome shotgun (WGS) entry which is preliminary data.</text>
</comment>
<gene>
    <name evidence="2" type="ORF">CE91St3_32170</name>
</gene>
<protein>
    <submittedName>
        <fullName evidence="2">Uncharacterized protein</fullName>
    </submittedName>
</protein>